<evidence type="ECO:0000313" key="4">
    <source>
        <dbReference type="Proteomes" id="UP001268423"/>
    </source>
</evidence>
<keyword evidence="2" id="KW-0472">Membrane</keyword>
<dbReference type="Proteomes" id="UP001268423">
    <property type="component" value="Segment"/>
</dbReference>
<feature type="transmembrane region" description="Helical" evidence="2">
    <location>
        <begin position="515"/>
        <end position="538"/>
    </location>
</feature>
<keyword evidence="4" id="KW-1185">Reference proteome</keyword>
<proteinExistence type="predicted"/>
<keyword evidence="2" id="KW-0812">Transmembrane</keyword>
<evidence type="ECO:0000256" key="1">
    <source>
        <dbReference type="SAM" id="MobiDB-lite"/>
    </source>
</evidence>
<feature type="region of interest" description="Disordered" evidence="1">
    <location>
        <begin position="467"/>
        <end position="488"/>
    </location>
</feature>
<sequence>MSKLSHTVILLLLVQIISSVLTALGRKGATSGALKRDKLIIGPVADCRGPLVDLGTEIRLCYAKCEGYPKPNRGVRIRIHHSLGTGPRIVECRKLKLTQRFTQFWTFSTERGPIVKEHLTPDVAECLSKWQSECKEGDCNLREPDHLEEEYHYASDTDVTAEFVTLYSTDSLLILKNGEERVAPMGADADFPMDTRKVLHSNVVYMWDPNPPLKECPYKVAGEYGCDQYDEGDDTFYTCSKGGMTITPTKTPDMHPRLCPAVRVSEEGLIYSVDVAASPKEDDYGRVAIDVPDGTVEAADSMYLRQKIQILAKTLESDICYTQCEVMSLEVRMSNKTEHLVRVGHNHLLAFENGTALQCQAITGCQLSTPATYCGNPPRLGLVCSQVHRLWEPMTPYLKPDQKCEKPRGVEHLSFSMGTSVYDVDDQLEINVTKTDLANIYHSEFLRYHSGNLNLKTKDLDSLKDGWMKSKEGKSKSTSSSKTSRTVDSPHIGLGEAALSVFKTMFSVVDSVEEVIGIAVIAVVAVMTVVLIKNIWGLKRSPTRRRRRRVESAGEEELALNSQINSEPTWI</sequence>
<organism evidence="3 4">
    <name type="scientific">Hyptis latent virus</name>
    <dbReference type="NCBI Taxonomy" id="2963947"/>
    <lineage>
        <taxon>Viruses</taxon>
        <taxon>Riboviria</taxon>
        <taxon>Orthornavirae</taxon>
        <taxon>Negarnaviricota</taxon>
        <taxon>Haploviricotina</taxon>
        <taxon>Monjiviricetes</taxon>
        <taxon>Mononegavirales</taxon>
        <taxon>Rhabdoviridae</taxon>
        <taxon>Betarhabdovirinae</taxon>
        <taxon>Alphacytorhabdovirus</taxon>
        <taxon>Alphacytorhabdovirus hyptisis</taxon>
    </lineage>
</organism>
<evidence type="ECO:0000313" key="3">
    <source>
        <dbReference type="EMBL" id="UTN00447.1"/>
    </source>
</evidence>
<dbReference type="EMBL" id="ON073823">
    <property type="protein sequence ID" value="UTN00447.1"/>
    <property type="molecule type" value="Viral_cRNA"/>
</dbReference>
<name>A0AAE9MR32_9RHAB</name>
<reference evidence="3" key="1">
    <citation type="journal article" date="2022" name="Phytopathology">
        <title>Genome characterization and pathogenicity of two new Hyptis pectinata viruses transmitted by distinct insect vectors.</title>
        <authorList>
            <person name="Reyes-Proano E."/>
            <person name="Alvarez-Quinto R."/>
            <person name="Delgado Jimenez J.A."/>
            <person name="Cornejo-Franco J.F."/>
            <person name="Mollov D."/>
            <person name="Bejerman N."/>
            <person name="Quito-Avila D."/>
        </authorList>
    </citation>
    <scope>NUCLEOTIDE SEQUENCE</scope>
    <source>
        <strain evidence="3">Prosperina</strain>
    </source>
</reference>
<reference evidence="3" key="2">
    <citation type="submission" date="2022-03" db="EMBL/GenBank/DDBJ databases">
        <authorList>
            <person name="Reyes E."/>
            <person name="Alvarez-Quinto R.A."/>
            <person name="Cornejo-Franco J.F."/>
            <person name="Mollov D."/>
            <person name="Quito-Avila D.F."/>
        </authorList>
    </citation>
    <scope>NUCLEOTIDE SEQUENCE</scope>
    <source>
        <strain evidence="3">Prosperina</strain>
    </source>
</reference>
<evidence type="ECO:0000256" key="2">
    <source>
        <dbReference type="SAM" id="Phobius"/>
    </source>
</evidence>
<protein>
    <submittedName>
        <fullName evidence="3">Glycoprotein</fullName>
    </submittedName>
</protein>
<keyword evidence="2" id="KW-1133">Transmembrane helix</keyword>
<accession>A0AAE9MR32</accession>